<protein>
    <submittedName>
        <fullName evidence="1">Uncharacterized protein</fullName>
    </submittedName>
</protein>
<reference evidence="2" key="2">
    <citation type="submission" date="2015-01" db="EMBL/GenBank/DDBJ databases">
        <title>Evolutionary Origins and Diversification of the Mycorrhizal Mutualists.</title>
        <authorList>
            <consortium name="DOE Joint Genome Institute"/>
            <consortium name="Mycorrhizal Genomics Consortium"/>
            <person name="Kohler A."/>
            <person name="Kuo A."/>
            <person name="Nagy L.G."/>
            <person name="Floudas D."/>
            <person name="Copeland A."/>
            <person name="Barry K.W."/>
            <person name="Cichocki N."/>
            <person name="Veneault-Fourrey C."/>
            <person name="LaButti K."/>
            <person name="Lindquist E.A."/>
            <person name="Lipzen A."/>
            <person name="Lundell T."/>
            <person name="Morin E."/>
            <person name="Murat C."/>
            <person name="Riley R."/>
            <person name="Ohm R."/>
            <person name="Sun H."/>
            <person name="Tunlid A."/>
            <person name="Henrissat B."/>
            <person name="Grigoriev I.V."/>
            <person name="Hibbett D.S."/>
            <person name="Martin F."/>
        </authorList>
    </citation>
    <scope>NUCLEOTIDE SEQUENCE [LARGE SCALE GENOMIC DNA]</scope>
    <source>
        <strain evidence="2">LaAM-08-1</strain>
    </source>
</reference>
<reference evidence="1 2" key="1">
    <citation type="submission" date="2014-04" db="EMBL/GenBank/DDBJ databases">
        <authorList>
            <consortium name="DOE Joint Genome Institute"/>
            <person name="Kuo A."/>
            <person name="Kohler A."/>
            <person name="Nagy L.G."/>
            <person name="Floudas D."/>
            <person name="Copeland A."/>
            <person name="Barry K.W."/>
            <person name="Cichocki N."/>
            <person name="Veneault-Fourrey C."/>
            <person name="LaButti K."/>
            <person name="Lindquist E.A."/>
            <person name="Lipzen A."/>
            <person name="Lundell T."/>
            <person name="Morin E."/>
            <person name="Murat C."/>
            <person name="Sun H."/>
            <person name="Tunlid A."/>
            <person name="Henrissat B."/>
            <person name="Grigoriev I.V."/>
            <person name="Hibbett D.S."/>
            <person name="Martin F."/>
            <person name="Nordberg H.P."/>
            <person name="Cantor M.N."/>
            <person name="Hua S.X."/>
        </authorList>
    </citation>
    <scope>NUCLEOTIDE SEQUENCE [LARGE SCALE GENOMIC DNA]</scope>
    <source>
        <strain evidence="1 2">LaAM-08-1</strain>
    </source>
</reference>
<dbReference type="HOGENOM" id="CLU_1731751_0_0_1"/>
<evidence type="ECO:0000313" key="2">
    <source>
        <dbReference type="Proteomes" id="UP000054477"/>
    </source>
</evidence>
<evidence type="ECO:0000313" key="1">
    <source>
        <dbReference type="EMBL" id="KIJ98030.1"/>
    </source>
</evidence>
<dbReference type="Proteomes" id="UP000054477">
    <property type="component" value="Unassembled WGS sequence"/>
</dbReference>
<dbReference type="AlphaFoldDB" id="A0A0C9WYX7"/>
<gene>
    <name evidence="1" type="ORF">K443DRAFT_681080</name>
</gene>
<name>A0A0C9WYX7_9AGAR</name>
<sequence>MSLPDGIYRIYPWGSHEHEGQILTLKGDDVTLLPPGGAPENQEWRVETLKDGNVAIQIPANIFPSRSLSYEGEAEEGKRIVSGRFSDFPTNEWRIERSPLNPLPVPYFIRVPDKDLIVVISPSDIFPPQLILGALNLSLQNAWAFQLVRQK</sequence>
<accession>A0A0C9WYX7</accession>
<keyword evidence="2" id="KW-1185">Reference proteome</keyword>
<organism evidence="1 2">
    <name type="scientific">Laccaria amethystina LaAM-08-1</name>
    <dbReference type="NCBI Taxonomy" id="1095629"/>
    <lineage>
        <taxon>Eukaryota</taxon>
        <taxon>Fungi</taxon>
        <taxon>Dikarya</taxon>
        <taxon>Basidiomycota</taxon>
        <taxon>Agaricomycotina</taxon>
        <taxon>Agaricomycetes</taxon>
        <taxon>Agaricomycetidae</taxon>
        <taxon>Agaricales</taxon>
        <taxon>Agaricineae</taxon>
        <taxon>Hydnangiaceae</taxon>
        <taxon>Laccaria</taxon>
    </lineage>
</organism>
<dbReference type="OrthoDB" id="2131701at2759"/>
<dbReference type="EMBL" id="KN838678">
    <property type="protein sequence ID" value="KIJ98030.1"/>
    <property type="molecule type" value="Genomic_DNA"/>
</dbReference>
<proteinExistence type="predicted"/>